<evidence type="ECO:0000313" key="2">
    <source>
        <dbReference type="Proteomes" id="UP001601976"/>
    </source>
</evidence>
<reference evidence="1 2" key="1">
    <citation type="submission" date="2024-10" db="EMBL/GenBank/DDBJ databases">
        <title>The Natural Products Discovery Center: Release of the First 8490 Sequenced Strains for Exploring Actinobacteria Biosynthetic Diversity.</title>
        <authorList>
            <person name="Kalkreuter E."/>
            <person name="Kautsar S.A."/>
            <person name="Yang D."/>
            <person name="Bader C.D."/>
            <person name="Teijaro C.N."/>
            <person name="Fluegel L."/>
            <person name="Davis C.M."/>
            <person name="Simpson J.R."/>
            <person name="Lauterbach L."/>
            <person name="Steele A.D."/>
            <person name="Gui C."/>
            <person name="Meng S."/>
            <person name="Li G."/>
            <person name="Viehrig K."/>
            <person name="Ye F."/>
            <person name="Su P."/>
            <person name="Kiefer A.F."/>
            <person name="Nichols A."/>
            <person name="Cepeda A.J."/>
            <person name="Yan W."/>
            <person name="Fan B."/>
            <person name="Jiang Y."/>
            <person name="Adhikari A."/>
            <person name="Zheng C.-J."/>
            <person name="Schuster L."/>
            <person name="Cowan T.M."/>
            <person name="Smanski M.J."/>
            <person name="Chevrette M.G."/>
            <person name="De Carvalho L.P.S."/>
            <person name="Shen B."/>
        </authorList>
    </citation>
    <scope>NUCLEOTIDE SEQUENCE [LARGE SCALE GENOMIC DNA]</scope>
    <source>
        <strain evidence="1 2">NPDC003029</strain>
    </source>
</reference>
<comment type="caution">
    <text evidence="1">The sequence shown here is derived from an EMBL/GenBank/DDBJ whole genome shotgun (WGS) entry which is preliminary data.</text>
</comment>
<dbReference type="Proteomes" id="UP001601976">
    <property type="component" value="Unassembled WGS sequence"/>
</dbReference>
<protein>
    <submittedName>
        <fullName evidence="1">Uncharacterized protein</fullName>
    </submittedName>
</protein>
<gene>
    <name evidence="1" type="ORF">ACFYWW_18320</name>
</gene>
<dbReference type="EMBL" id="JBIAPK010000005">
    <property type="protein sequence ID" value="MFF3340667.1"/>
    <property type="molecule type" value="Genomic_DNA"/>
</dbReference>
<name>A0ABW6RJ89_9ACTN</name>
<proteinExistence type="predicted"/>
<sequence length="46" mass="4741">MTTGTRPSGATDAGPPGTWCHWHKGPSMTAVLIDAVEQTSGPGYGR</sequence>
<keyword evidence="2" id="KW-1185">Reference proteome</keyword>
<accession>A0ABW6RJ89</accession>
<dbReference type="RefSeq" id="WP_355718887.1">
    <property type="nucleotide sequence ID" value="NZ_JBEXNP010000006.1"/>
</dbReference>
<organism evidence="1 2">
    <name type="scientific">Streptomyces flavidovirens</name>
    <dbReference type="NCBI Taxonomy" id="67298"/>
    <lineage>
        <taxon>Bacteria</taxon>
        <taxon>Bacillati</taxon>
        <taxon>Actinomycetota</taxon>
        <taxon>Actinomycetes</taxon>
        <taxon>Kitasatosporales</taxon>
        <taxon>Streptomycetaceae</taxon>
        <taxon>Streptomyces</taxon>
    </lineage>
</organism>
<evidence type="ECO:0000313" key="1">
    <source>
        <dbReference type="EMBL" id="MFF3340667.1"/>
    </source>
</evidence>